<dbReference type="RefSeq" id="WP_131796065.1">
    <property type="nucleotide sequence ID" value="NZ_CAAAJD010000007.1"/>
</dbReference>
<keyword evidence="1" id="KW-0732">Signal</keyword>
<evidence type="ECO:0000313" key="2">
    <source>
        <dbReference type="EMBL" id="KTD25430.1"/>
    </source>
</evidence>
<sequence length="133" mass="15461">MKKLIISVIGLSAISAALVGCGYRTQNYGVDRNVVVGTTYYDGRIVSKNDLVIYRRDPQHIFTYNGVRYRVLPQRDTFVYVPVGNVRALYYDGRVVSNNDLVIYRRDPQHIFTYDGIKYRVLPQRNTFVYVRI</sequence>
<feature type="chain" id="PRO_5006915292" description="Outer membrane lipoprotein" evidence="1">
    <location>
        <begin position="20"/>
        <end position="133"/>
    </location>
</feature>
<name>A0A0W0W0K1_9GAMM</name>
<comment type="caution">
    <text evidence="2">The sequence shown here is derived from an EMBL/GenBank/DDBJ whole genome shotgun (WGS) entry which is preliminary data.</text>
</comment>
<evidence type="ECO:0008006" key="4">
    <source>
        <dbReference type="Google" id="ProtNLM"/>
    </source>
</evidence>
<dbReference type="PROSITE" id="PS51257">
    <property type="entry name" value="PROKAR_LIPOPROTEIN"/>
    <property type="match status" value="1"/>
</dbReference>
<evidence type="ECO:0000256" key="1">
    <source>
        <dbReference type="SAM" id="SignalP"/>
    </source>
</evidence>
<protein>
    <recommendedName>
        <fullName evidence="4">Outer membrane lipoprotein</fullName>
    </recommendedName>
</protein>
<organism evidence="2 3">
    <name type="scientific">Legionella lansingensis</name>
    <dbReference type="NCBI Taxonomy" id="45067"/>
    <lineage>
        <taxon>Bacteria</taxon>
        <taxon>Pseudomonadati</taxon>
        <taxon>Pseudomonadota</taxon>
        <taxon>Gammaproteobacteria</taxon>
        <taxon>Legionellales</taxon>
        <taxon>Legionellaceae</taxon>
        <taxon>Legionella</taxon>
    </lineage>
</organism>
<proteinExistence type="predicted"/>
<reference evidence="2 3" key="1">
    <citation type="submission" date="2015-11" db="EMBL/GenBank/DDBJ databases">
        <title>Genomic analysis of 38 Legionella species identifies large and diverse effector repertoires.</title>
        <authorList>
            <person name="Burstein D."/>
            <person name="Amaro F."/>
            <person name="Zusman T."/>
            <person name="Lifshitz Z."/>
            <person name="Cohen O."/>
            <person name="Gilbert J.A."/>
            <person name="Pupko T."/>
            <person name="Shuman H.A."/>
            <person name="Segal G."/>
        </authorList>
    </citation>
    <scope>NUCLEOTIDE SEQUENCE [LARGE SCALE GENOMIC DNA]</scope>
    <source>
        <strain evidence="2 3">ATCC 49751</strain>
    </source>
</reference>
<dbReference type="OrthoDB" id="9971274at2"/>
<accession>A0A0W0W0K1</accession>
<dbReference type="EMBL" id="LNYI01000004">
    <property type="protein sequence ID" value="KTD25430.1"/>
    <property type="molecule type" value="Genomic_DNA"/>
</dbReference>
<gene>
    <name evidence="2" type="ORF">Llan_0176</name>
</gene>
<dbReference type="Proteomes" id="UP000054869">
    <property type="component" value="Unassembled WGS sequence"/>
</dbReference>
<dbReference type="PATRIC" id="fig|45067.4.peg.184"/>
<keyword evidence="3" id="KW-1185">Reference proteome</keyword>
<feature type="signal peptide" evidence="1">
    <location>
        <begin position="1"/>
        <end position="19"/>
    </location>
</feature>
<evidence type="ECO:0000313" key="3">
    <source>
        <dbReference type="Proteomes" id="UP000054869"/>
    </source>
</evidence>
<dbReference type="AlphaFoldDB" id="A0A0W0W0K1"/>